<keyword evidence="1" id="KW-0812">Transmembrane</keyword>
<keyword evidence="1" id="KW-0472">Membrane</keyword>
<evidence type="ECO:0000256" key="1">
    <source>
        <dbReference type="SAM" id="Phobius"/>
    </source>
</evidence>
<feature type="transmembrane region" description="Helical" evidence="1">
    <location>
        <begin position="34"/>
        <end position="55"/>
    </location>
</feature>
<dbReference type="Proteomes" id="UP001054837">
    <property type="component" value="Unassembled WGS sequence"/>
</dbReference>
<evidence type="ECO:0008006" key="4">
    <source>
        <dbReference type="Google" id="ProtNLM"/>
    </source>
</evidence>
<sequence>MFRSRTKIRLLTEDLYRISNMLHARTLQKKMMKICIWLYGLFVISGSAFLEVTIFRSGMVTYTIDLMRNSEIIPAHLKEIYADILNVNYAFTILLANGFFTILPGYYFFVCCCMKQFFLRFERKSKVLIAHDDYQRILEIYKEMNETMIKMEDFLNLPIFVTVINTLVTLFWYGFSFVFVINGNSVLGIFFSVGFMQYFVLLLMILPSAAAANQAAATAREIVLSLPGWFPKRYSIIKLHVCRSFKPKTALTLWNIYRIDKSMLISAIGTLISYGILLGTLGSVQSSDDKKIFTVFLLLLITLTPAAAANQSAALARGIVLSLPAWFPKGYRIIKLHVRRKFMHKTALTLWKIYRIDNSLLISAISTLISYGILVGTLGRVQNSNSEH</sequence>
<reference evidence="2 3" key="1">
    <citation type="submission" date="2021-06" db="EMBL/GenBank/DDBJ databases">
        <title>Caerostris darwini draft genome.</title>
        <authorList>
            <person name="Kono N."/>
            <person name="Arakawa K."/>
        </authorList>
    </citation>
    <scope>NUCLEOTIDE SEQUENCE [LARGE SCALE GENOMIC DNA]</scope>
</reference>
<dbReference type="EMBL" id="BPLQ01004945">
    <property type="protein sequence ID" value="GIY11707.1"/>
    <property type="molecule type" value="Genomic_DNA"/>
</dbReference>
<comment type="caution">
    <text evidence="2">The sequence shown here is derived from an EMBL/GenBank/DDBJ whole genome shotgun (WGS) entry which is preliminary data.</text>
</comment>
<keyword evidence="1" id="KW-1133">Transmembrane helix</keyword>
<feature type="transmembrane region" description="Helical" evidence="1">
    <location>
        <begin position="360"/>
        <end position="379"/>
    </location>
</feature>
<protein>
    <recommendedName>
        <fullName evidence="4">Odorant receptor</fullName>
    </recommendedName>
</protein>
<name>A0AAV4QR24_9ARAC</name>
<evidence type="ECO:0000313" key="3">
    <source>
        <dbReference type="Proteomes" id="UP001054837"/>
    </source>
</evidence>
<proteinExistence type="predicted"/>
<keyword evidence="3" id="KW-1185">Reference proteome</keyword>
<feature type="transmembrane region" description="Helical" evidence="1">
    <location>
        <begin position="263"/>
        <end position="286"/>
    </location>
</feature>
<organism evidence="2 3">
    <name type="scientific">Caerostris darwini</name>
    <dbReference type="NCBI Taxonomy" id="1538125"/>
    <lineage>
        <taxon>Eukaryota</taxon>
        <taxon>Metazoa</taxon>
        <taxon>Ecdysozoa</taxon>
        <taxon>Arthropoda</taxon>
        <taxon>Chelicerata</taxon>
        <taxon>Arachnida</taxon>
        <taxon>Araneae</taxon>
        <taxon>Araneomorphae</taxon>
        <taxon>Entelegynae</taxon>
        <taxon>Araneoidea</taxon>
        <taxon>Araneidae</taxon>
        <taxon>Caerostris</taxon>
    </lineage>
</organism>
<feature type="transmembrane region" description="Helical" evidence="1">
    <location>
        <begin position="89"/>
        <end position="114"/>
    </location>
</feature>
<gene>
    <name evidence="2" type="primary">AVEN_142535_1</name>
    <name evidence="2" type="ORF">CDAR_37501</name>
</gene>
<dbReference type="AlphaFoldDB" id="A0AAV4QR24"/>
<feature type="transmembrane region" description="Helical" evidence="1">
    <location>
        <begin position="154"/>
        <end position="175"/>
    </location>
</feature>
<evidence type="ECO:0000313" key="2">
    <source>
        <dbReference type="EMBL" id="GIY11707.1"/>
    </source>
</evidence>
<accession>A0AAV4QR24</accession>
<feature type="transmembrane region" description="Helical" evidence="1">
    <location>
        <begin position="292"/>
        <end position="309"/>
    </location>
</feature>
<feature type="transmembrane region" description="Helical" evidence="1">
    <location>
        <begin position="187"/>
        <end position="206"/>
    </location>
</feature>